<gene>
    <name evidence="1" type="ORF">BJ987_005924</name>
</gene>
<evidence type="ECO:0000313" key="1">
    <source>
        <dbReference type="EMBL" id="MBP2193023.1"/>
    </source>
</evidence>
<protein>
    <submittedName>
        <fullName evidence="1">Uncharacterized protein</fullName>
    </submittedName>
</protein>
<reference evidence="1 2" key="1">
    <citation type="submission" date="2021-03" db="EMBL/GenBank/DDBJ databases">
        <title>Sequencing the genomes of 1000 actinobacteria strains.</title>
        <authorList>
            <person name="Klenk H.-P."/>
        </authorList>
    </citation>
    <scope>NUCLEOTIDE SEQUENCE [LARGE SCALE GENOMIC DNA]</scope>
    <source>
        <strain evidence="1 2">DSM 45516</strain>
    </source>
</reference>
<proteinExistence type="predicted"/>
<dbReference type="Proteomes" id="UP001519325">
    <property type="component" value="Unassembled WGS sequence"/>
</dbReference>
<comment type="caution">
    <text evidence="1">The sequence shown here is derived from an EMBL/GenBank/DDBJ whole genome shotgun (WGS) entry which is preliminary data.</text>
</comment>
<sequence>MAIPVSREWVILIGVARRIAHAVADVVLASSFGNPCRAGDLMCDIVPANG</sequence>
<accession>A0ABS4QMT7</accession>
<name>A0ABS4QMT7_9NOCA</name>
<dbReference type="EMBL" id="JAGGMR010000001">
    <property type="protein sequence ID" value="MBP2193023.1"/>
    <property type="molecule type" value="Genomic_DNA"/>
</dbReference>
<keyword evidence="2" id="KW-1185">Reference proteome</keyword>
<organism evidence="1 2">
    <name type="scientific">Nocardia goodfellowii</name>
    <dbReference type="NCBI Taxonomy" id="882446"/>
    <lineage>
        <taxon>Bacteria</taxon>
        <taxon>Bacillati</taxon>
        <taxon>Actinomycetota</taxon>
        <taxon>Actinomycetes</taxon>
        <taxon>Mycobacteriales</taxon>
        <taxon>Nocardiaceae</taxon>
        <taxon>Nocardia</taxon>
    </lineage>
</organism>
<evidence type="ECO:0000313" key="2">
    <source>
        <dbReference type="Proteomes" id="UP001519325"/>
    </source>
</evidence>